<evidence type="ECO:0000256" key="1">
    <source>
        <dbReference type="ARBA" id="ARBA00004123"/>
    </source>
</evidence>
<accession>A0AAD9KQV9</accession>
<keyword evidence="4 5" id="KW-0539">Nucleus</keyword>
<feature type="compositionally biased region" description="Basic and acidic residues" evidence="7">
    <location>
        <begin position="78"/>
        <end position="87"/>
    </location>
</feature>
<feature type="non-terminal residue" evidence="9">
    <location>
        <position position="1"/>
    </location>
</feature>
<comment type="caution">
    <text evidence="9">The sequence shown here is derived from an EMBL/GenBank/DDBJ whole genome shotgun (WGS) entry which is preliminary data.</text>
</comment>
<evidence type="ECO:0000256" key="3">
    <source>
        <dbReference type="ARBA" id="ARBA00023155"/>
    </source>
</evidence>
<dbReference type="SUPFAM" id="SSF46689">
    <property type="entry name" value="Homeodomain-like"/>
    <property type="match status" value="1"/>
</dbReference>
<dbReference type="CDD" id="cd00086">
    <property type="entry name" value="homeodomain"/>
    <property type="match status" value="1"/>
</dbReference>
<dbReference type="PROSITE" id="PS50071">
    <property type="entry name" value="HOMEOBOX_2"/>
    <property type="match status" value="1"/>
</dbReference>
<dbReference type="InterPro" id="IPR009057">
    <property type="entry name" value="Homeodomain-like_sf"/>
</dbReference>
<dbReference type="PRINTS" id="PR00024">
    <property type="entry name" value="HOMEOBOX"/>
</dbReference>
<protein>
    <recommendedName>
        <fullName evidence="8">Homeobox domain-containing protein</fullName>
    </recommendedName>
</protein>
<dbReference type="SMART" id="SM00389">
    <property type="entry name" value="HOX"/>
    <property type="match status" value="1"/>
</dbReference>
<feature type="region of interest" description="Disordered" evidence="7">
    <location>
        <begin position="1"/>
        <end position="29"/>
    </location>
</feature>
<feature type="domain" description="Homeobox" evidence="8">
    <location>
        <begin position="18"/>
        <end position="78"/>
    </location>
</feature>
<evidence type="ECO:0000256" key="4">
    <source>
        <dbReference type="ARBA" id="ARBA00023242"/>
    </source>
</evidence>
<dbReference type="FunFam" id="1.10.10.60:FF:000721">
    <property type="entry name" value="Hematopoietically-expressed homeobox protein HHEX"/>
    <property type="match status" value="1"/>
</dbReference>
<dbReference type="InterPro" id="IPR017970">
    <property type="entry name" value="Homeobox_CS"/>
</dbReference>
<dbReference type="PROSITE" id="PS00027">
    <property type="entry name" value="HOMEOBOX_1"/>
    <property type="match status" value="1"/>
</dbReference>
<evidence type="ECO:0000313" key="9">
    <source>
        <dbReference type="EMBL" id="KAK2175876.1"/>
    </source>
</evidence>
<dbReference type="InterPro" id="IPR020479">
    <property type="entry name" value="HD_metazoa"/>
</dbReference>
<keyword evidence="3 5" id="KW-0371">Homeobox</keyword>
<evidence type="ECO:0000259" key="8">
    <source>
        <dbReference type="PROSITE" id="PS50071"/>
    </source>
</evidence>
<feature type="compositionally biased region" description="Acidic residues" evidence="7">
    <location>
        <begin position="123"/>
        <end position="135"/>
    </location>
</feature>
<dbReference type="PANTHER" id="PTHR24324">
    <property type="entry name" value="HOMEOBOX PROTEIN HHEX"/>
    <property type="match status" value="1"/>
</dbReference>
<dbReference type="PANTHER" id="PTHR24324:SF5">
    <property type="entry name" value="HEMATOPOIETICALLY-EXPRESSED HOMEOBOX PROTEIN HHEX"/>
    <property type="match status" value="1"/>
</dbReference>
<dbReference type="InterPro" id="IPR001356">
    <property type="entry name" value="HD"/>
</dbReference>
<proteinExistence type="predicted"/>
<dbReference type="GO" id="GO:0030154">
    <property type="term" value="P:cell differentiation"/>
    <property type="evidence" value="ECO:0007669"/>
    <property type="project" value="TreeGrafter"/>
</dbReference>
<dbReference type="AlphaFoldDB" id="A0AAD9KQV9"/>
<keyword evidence="2 5" id="KW-0238">DNA-binding</keyword>
<feature type="region of interest" description="Disordered" evidence="7">
    <location>
        <begin position="76"/>
        <end position="135"/>
    </location>
</feature>
<dbReference type="EMBL" id="JAODUO010000701">
    <property type="protein sequence ID" value="KAK2175876.1"/>
    <property type="molecule type" value="Genomic_DNA"/>
</dbReference>
<dbReference type="Gene3D" id="1.10.10.60">
    <property type="entry name" value="Homeodomain-like"/>
    <property type="match status" value="1"/>
</dbReference>
<dbReference type="InterPro" id="IPR051000">
    <property type="entry name" value="Homeobox_DNA-bind_prot"/>
</dbReference>
<gene>
    <name evidence="9" type="ORF">NP493_701g01019</name>
</gene>
<evidence type="ECO:0000256" key="5">
    <source>
        <dbReference type="PROSITE-ProRule" id="PRU00108"/>
    </source>
</evidence>
<organism evidence="9 10">
    <name type="scientific">Ridgeia piscesae</name>
    <name type="common">Tubeworm</name>
    <dbReference type="NCBI Taxonomy" id="27915"/>
    <lineage>
        <taxon>Eukaryota</taxon>
        <taxon>Metazoa</taxon>
        <taxon>Spiralia</taxon>
        <taxon>Lophotrochozoa</taxon>
        <taxon>Annelida</taxon>
        <taxon>Polychaeta</taxon>
        <taxon>Sedentaria</taxon>
        <taxon>Canalipalpata</taxon>
        <taxon>Sabellida</taxon>
        <taxon>Siboglinidae</taxon>
        <taxon>Ridgeia</taxon>
    </lineage>
</organism>
<evidence type="ECO:0000256" key="2">
    <source>
        <dbReference type="ARBA" id="ARBA00023125"/>
    </source>
</evidence>
<reference evidence="9" key="1">
    <citation type="journal article" date="2023" name="Mol. Biol. Evol.">
        <title>Third-Generation Sequencing Reveals the Adaptive Role of the Epigenome in Three Deep-Sea Polychaetes.</title>
        <authorList>
            <person name="Perez M."/>
            <person name="Aroh O."/>
            <person name="Sun Y."/>
            <person name="Lan Y."/>
            <person name="Juniper S.K."/>
            <person name="Young C.R."/>
            <person name="Angers B."/>
            <person name="Qian P.Y."/>
        </authorList>
    </citation>
    <scope>NUCLEOTIDE SEQUENCE</scope>
    <source>
        <strain evidence="9">R07B-5</strain>
    </source>
</reference>
<dbReference type="GO" id="GO:0000978">
    <property type="term" value="F:RNA polymerase II cis-regulatory region sequence-specific DNA binding"/>
    <property type="evidence" value="ECO:0007669"/>
    <property type="project" value="TreeGrafter"/>
</dbReference>
<evidence type="ECO:0000256" key="6">
    <source>
        <dbReference type="RuleBase" id="RU000682"/>
    </source>
</evidence>
<evidence type="ECO:0000256" key="7">
    <source>
        <dbReference type="SAM" id="MobiDB-lite"/>
    </source>
</evidence>
<feature type="DNA-binding region" description="Homeobox" evidence="5">
    <location>
        <begin position="20"/>
        <end position="79"/>
    </location>
</feature>
<dbReference type="Proteomes" id="UP001209878">
    <property type="component" value="Unassembled WGS sequence"/>
</dbReference>
<evidence type="ECO:0000313" key="10">
    <source>
        <dbReference type="Proteomes" id="UP001209878"/>
    </source>
</evidence>
<dbReference type="GO" id="GO:0000981">
    <property type="term" value="F:DNA-binding transcription factor activity, RNA polymerase II-specific"/>
    <property type="evidence" value="ECO:0007669"/>
    <property type="project" value="InterPro"/>
</dbReference>
<keyword evidence="10" id="KW-1185">Reference proteome</keyword>
<name>A0AAD9KQV9_RIDPI</name>
<comment type="subcellular location">
    <subcellularLocation>
        <location evidence="1 5 6">Nucleus</location>
    </subcellularLocation>
</comment>
<dbReference type="GO" id="GO:0005634">
    <property type="term" value="C:nucleus"/>
    <property type="evidence" value="ECO:0007669"/>
    <property type="project" value="UniProtKB-SubCell"/>
</dbReference>
<feature type="compositionally biased region" description="Basic and acidic residues" evidence="7">
    <location>
        <begin position="95"/>
        <end position="105"/>
    </location>
</feature>
<sequence>TVGPKPLFWSPFLQRSPHKRKGGQVRFSNEQTVDLEKKFESQKYLSPPERKSLAKSLQLTERQVKTWFQNRRAKWRRLKQDTSKDTTEADGEDVGTTHDATRGSDTEDVLSSADDDVNKDPNDKDDDIDVDGVDV</sequence>
<dbReference type="Pfam" id="PF00046">
    <property type="entry name" value="Homeodomain"/>
    <property type="match status" value="1"/>
</dbReference>